<organism evidence="2 3">
    <name type="scientific">Hymenobacter rigui</name>
    <dbReference type="NCBI Taxonomy" id="334424"/>
    <lineage>
        <taxon>Bacteria</taxon>
        <taxon>Pseudomonadati</taxon>
        <taxon>Bacteroidota</taxon>
        <taxon>Cytophagia</taxon>
        <taxon>Cytophagales</taxon>
        <taxon>Hymenobacteraceae</taxon>
        <taxon>Hymenobacter</taxon>
    </lineage>
</organism>
<proteinExistence type="predicted"/>
<feature type="transmembrane region" description="Helical" evidence="1">
    <location>
        <begin position="96"/>
        <end position="115"/>
    </location>
</feature>
<dbReference type="Proteomes" id="UP000273500">
    <property type="component" value="Unassembled WGS sequence"/>
</dbReference>
<feature type="transmembrane region" description="Helical" evidence="1">
    <location>
        <begin position="391"/>
        <end position="409"/>
    </location>
</feature>
<dbReference type="AlphaFoldDB" id="A0A3R9MK08"/>
<accession>A0A3R9MK08</accession>
<dbReference type="Gene3D" id="1.25.40.10">
    <property type="entry name" value="Tetratricopeptide repeat domain"/>
    <property type="match status" value="1"/>
</dbReference>
<dbReference type="RefSeq" id="WP_125420910.1">
    <property type="nucleotide sequence ID" value="NZ_RWIT01000007.1"/>
</dbReference>
<evidence type="ECO:0000313" key="3">
    <source>
        <dbReference type="Proteomes" id="UP000273500"/>
    </source>
</evidence>
<protein>
    <recommendedName>
        <fullName evidence="4">Tetratricopeptide repeat protein</fullName>
    </recommendedName>
</protein>
<dbReference type="SUPFAM" id="SSF48452">
    <property type="entry name" value="TPR-like"/>
    <property type="match status" value="1"/>
</dbReference>
<feature type="transmembrane region" description="Helical" evidence="1">
    <location>
        <begin position="284"/>
        <end position="301"/>
    </location>
</feature>
<keyword evidence="1" id="KW-0472">Membrane</keyword>
<feature type="transmembrane region" description="Helical" evidence="1">
    <location>
        <begin position="21"/>
        <end position="40"/>
    </location>
</feature>
<feature type="transmembrane region" description="Helical" evidence="1">
    <location>
        <begin position="122"/>
        <end position="139"/>
    </location>
</feature>
<dbReference type="OrthoDB" id="973593at2"/>
<reference evidence="2 3" key="1">
    <citation type="submission" date="2018-12" db="EMBL/GenBank/DDBJ databases">
        <authorList>
            <person name="Feng G."/>
            <person name="Zhu H."/>
        </authorList>
    </citation>
    <scope>NUCLEOTIDE SEQUENCE [LARGE SCALE GENOMIC DNA]</scope>
    <source>
        <strain evidence="2 3">KCTC 12533</strain>
    </source>
</reference>
<evidence type="ECO:0000256" key="1">
    <source>
        <dbReference type="SAM" id="Phobius"/>
    </source>
</evidence>
<feature type="transmembrane region" description="Helical" evidence="1">
    <location>
        <begin position="321"/>
        <end position="339"/>
    </location>
</feature>
<gene>
    <name evidence="2" type="ORF">EI291_13855</name>
</gene>
<keyword evidence="3" id="KW-1185">Reference proteome</keyword>
<evidence type="ECO:0000313" key="2">
    <source>
        <dbReference type="EMBL" id="RSK47685.1"/>
    </source>
</evidence>
<name>A0A3R9MK08_9BACT</name>
<comment type="caution">
    <text evidence="2">The sequence shown here is derived from an EMBL/GenBank/DDBJ whole genome shotgun (WGS) entry which is preliminary data.</text>
</comment>
<keyword evidence="1" id="KW-1133">Transmembrane helix</keyword>
<feature type="transmembrane region" description="Helical" evidence="1">
    <location>
        <begin position="151"/>
        <end position="168"/>
    </location>
</feature>
<dbReference type="InterPro" id="IPR011990">
    <property type="entry name" value="TPR-like_helical_dom_sf"/>
</dbReference>
<evidence type="ECO:0008006" key="4">
    <source>
        <dbReference type="Google" id="ProtNLM"/>
    </source>
</evidence>
<feature type="transmembrane region" description="Helical" evidence="1">
    <location>
        <begin position="209"/>
        <end position="230"/>
    </location>
</feature>
<sequence length="1019" mass="111034">MPAPLLSAAASARPTLWRAPLVVLALCVALAVTLVGWHYFTADDAVLPIRPVTQLTPVPITVAQVAVGVQKLPVQANGYLVTQTYDVAGPFLQPEAAGVLVALLGVALVYFLAVISSLVRPAFIAGMALVIFLLMSLNADLLDIFNGQKQYFLLLALVVLGLPAYYFHAFRPEVPFLSRLGLFAALVGALGAVLFLHNPNPAEVTALHLSAFFTASGAVAFALLVLWVAFENIHGLLWLNTQADNPGSRYGLWPFLLASGLYLGMLLLYYLSQTELLVLPGLHLDPYVLLIPAVLVGWLGLSRRAATFQEWLPYPGAAPTLYGVLVLLAAAVLGYALATANDPMLQAGRDFTVLAFLCVGGAFLLYVLLNFAPLLRRKLPVYRVVFEPRRFPFYAMYIVGIAAVAAVSLRNNFFLLDQVQAATFNNLGDLSRLESEYAPDDLSQALLAERYYAESDLLDQHNHKASLGRAALYRFRLQRQNEINILRRALARRPSEKISLRLAALYNELPDFFDRLAVLRSALKATPGSAALNGDMAQLFARSTLTDSVAFYWNRAEAAASDNSTLQANQLAYFISKQQWAEADEVARATADNPDDAIRSNTLLLARLTGKAPKNSPAADTTTSLTPAAFARLYHQGLGLALQHDTTLLAQLSRLAARPANAAYLDQLTFLQAFTQHYGGRPVAAQAILAPLATGSSPATAYYQQLQGLWLLDQQLPAPAATRLNEARQNGSALAALPEAYALALSSQPDSARRVAEQVLSGSDQQLKPAARQLLAVLGLDFRTQFTQSPDSLKTQYLVVRGDELPAAEIIPAANAVTTPTLRAVALQAQLPRAIQQNQLTAVQQTLLQAAPAIDAPTASAWNALRGEVYVRGKQWPELRQLLQHGHFGKFDLFQRLYFRAALAEADQQPKEAARLYQQLAREAPFAENGLVAAADFYTRRQEYNQAYTILLRGIEYNPGSVVLLKAYVLASIPVGLTEYAESPLYRLGTLLSPADYATFRTEYEARRAARATAAAPWN</sequence>
<feature type="transmembrane region" description="Helical" evidence="1">
    <location>
        <begin position="251"/>
        <end position="272"/>
    </location>
</feature>
<feature type="transmembrane region" description="Helical" evidence="1">
    <location>
        <begin position="180"/>
        <end position="197"/>
    </location>
</feature>
<keyword evidence="1" id="KW-0812">Transmembrane</keyword>
<feature type="transmembrane region" description="Helical" evidence="1">
    <location>
        <begin position="351"/>
        <end position="371"/>
    </location>
</feature>
<dbReference type="EMBL" id="RWIT01000007">
    <property type="protein sequence ID" value="RSK47685.1"/>
    <property type="molecule type" value="Genomic_DNA"/>
</dbReference>